<comment type="caution">
    <text evidence="5">The sequence shown here is derived from an EMBL/GenBank/DDBJ whole genome shotgun (WGS) entry which is preliminary data.</text>
</comment>
<evidence type="ECO:0000256" key="4">
    <source>
        <dbReference type="SAM" id="SignalP"/>
    </source>
</evidence>
<organism evidence="5 6">
    <name type="scientific">Aliidiomarina iranensis</name>
    <dbReference type="NCBI Taxonomy" id="1434071"/>
    <lineage>
        <taxon>Bacteria</taxon>
        <taxon>Pseudomonadati</taxon>
        <taxon>Pseudomonadota</taxon>
        <taxon>Gammaproteobacteria</taxon>
        <taxon>Alteromonadales</taxon>
        <taxon>Idiomarinaceae</taxon>
        <taxon>Aliidiomarina</taxon>
    </lineage>
</organism>
<dbReference type="SUPFAM" id="SSF111384">
    <property type="entry name" value="OmpH-like"/>
    <property type="match status" value="1"/>
</dbReference>
<keyword evidence="3" id="KW-0175">Coiled coil</keyword>
<feature type="signal peptide" evidence="4">
    <location>
        <begin position="1"/>
        <end position="23"/>
    </location>
</feature>
<dbReference type="PANTHER" id="PTHR35089">
    <property type="entry name" value="CHAPERONE PROTEIN SKP"/>
    <property type="match status" value="1"/>
</dbReference>
<proteinExistence type="inferred from homology"/>
<protein>
    <recommendedName>
        <fullName evidence="7">Molecular chaperone</fullName>
    </recommendedName>
</protein>
<dbReference type="RefSeq" id="WP_126766214.1">
    <property type="nucleotide sequence ID" value="NZ_PIPJ01000002.1"/>
</dbReference>
<keyword evidence="6" id="KW-1185">Reference proteome</keyword>
<dbReference type="GO" id="GO:0005829">
    <property type="term" value="C:cytosol"/>
    <property type="evidence" value="ECO:0007669"/>
    <property type="project" value="TreeGrafter"/>
</dbReference>
<dbReference type="InterPro" id="IPR024930">
    <property type="entry name" value="Skp_dom_sf"/>
</dbReference>
<evidence type="ECO:0000313" key="5">
    <source>
        <dbReference type="EMBL" id="RUO22535.1"/>
    </source>
</evidence>
<dbReference type="Proteomes" id="UP000288395">
    <property type="component" value="Unassembled WGS sequence"/>
</dbReference>
<feature type="coiled-coil region" evidence="3">
    <location>
        <begin position="49"/>
        <end position="90"/>
    </location>
</feature>
<evidence type="ECO:0000256" key="3">
    <source>
        <dbReference type="SAM" id="Coils"/>
    </source>
</evidence>
<dbReference type="GO" id="GO:0050821">
    <property type="term" value="P:protein stabilization"/>
    <property type="evidence" value="ECO:0007669"/>
    <property type="project" value="TreeGrafter"/>
</dbReference>
<name>A0A432W0J1_9GAMM</name>
<dbReference type="GO" id="GO:0051082">
    <property type="term" value="F:unfolded protein binding"/>
    <property type="evidence" value="ECO:0007669"/>
    <property type="project" value="InterPro"/>
</dbReference>
<feature type="chain" id="PRO_5019488542" description="Molecular chaperone" evidence="4">
    <location>
        <begin position="24"/>
        <end position="170"/>
    </location>
</feature>
<dbReference type="EMBL" id="PIPJ01000002">
    <property type="protein sequence ID" value="RUO22535.1"/>
    <property type="molecule type" value="Genomic_DNA"/>
</dbReference>
<dbReference type="AlphaFoldDB" id="A0A432W0J1"/>
<dbReference type="PANTHER" id="PTHR35089:SF1">
    <property type="entry name" value="CHAPERONE PROTEIN SKP"/>
    <property type="match status" value="1"/>
</dbReference>
<accession>A0A432W0J1</accession>
<evidence type="ECO:0000256" key="1">
    <source>
        <dbReference type="ARBA" id="ARBA00009091"/>
    </source>
</evidence>
<evidence type="ECO:0000313" key="6">
    <source>
        <dbReference type="Proteomes" id="UP000288395"/>
    </source>
</evidence>
<gene>
    <name evidence="5" type="ORF">CWE08_04995</name>
</gene>
<reference evidence="6" key="1">
    <citation type="journal article" date="2018" name="Front. Microbiol.">
        <title>Genome-Based Analysis Reveals the Taxonomy and Diversity of the Family Idiomarinaceae.</title>
        <authorList>
            <person name="Liu Y."/>
            <person name="Lai Q."/>
            <person name="Shao Z."/>
        </authorList>
    </citation>
    <scope>NUCLEOTIDE SEQUENCE [LARGE SCALE GENOMIC DNA]</scope>
    <source>
        <strain evidence="6">GBPy7</strain>
    </source>
</reference>
<dbReference type="OrthoDB" id="5767138at2"/>
<dbReference type="Pfam" id="PF03938">
    <property type="entry name" value="OmpH"/>
    <property type="match status" value="1"/>
</dbReference>
<dbReference type="Gene3D" id="3.30.910.20">
    <property type="entry name" value="Skp domain"/>
    <property type="match status" value="1"/>
</dbReference>
<evidence type="ECO:0008006" key="7">
    <source>
        <dbReference type="Google" id="ProtNLM"/>
    </source>
</evidence>
<sequence length="170" mass="19352">MKAVAITFAALIALVATMAPVQAQDASPKIAIIDVARVFAEMPEREEISNRLEEEFAEPMAQLQELEQQFEALRERLERDEAIMTEEEKAEAQNELRQRAAGLQRGGEQINQFMQQRETEERNILLEKMFVVVDAYAAEQGYDLVMDKGRMLYSSDALDISDAIIERLVE</sequence>
<comment type="similarity">
    <text evidence="1">Belongs to the Skp family.</text>
</comment>
<dbReference type="InterPro" id="IPR005632">
    <property type="entry name" value="Chaperone_Skp"/>
</dbReference>
<evidence type="ECO:0000256" key="2">
    <source>
        <dbReference type="ARBA" id="ARBA00022729"/>
    </source>
</evidence>
<dbReference type="SMART" id="SM00935">
    <property type="entry name" value="OmpH"/>
    <property type="match status" value="1"/>
</dbReference>
<keyword evidence="2 4" id="KW-0732">Signal</keyword>